<name>A0A1J7J2C7_9PEZI</name>
<proteinExistence type="predicted"/>
<feature type="compositionally biased region" description="Low complexity" evidence="1">
    <location>
        <begin position="70"/>
        <end position="98"/>
    </location>
</feature>
<feature type="region of interest" description="Disordered" evidence="1">
    <location>
        <begin position="253"/>
        <end position="302"/>
    </location>
</feature>
<feature type="region of interest" description="Disordered" evidence="1">
    <location>
        <begin position="330"/>
        <end position="355"/>
    </location>
</feature>
<dbReference type="AlphaFoldDB" id="A0A1J7J2C7"/>
<feature type="compositionally biased region" description="Basic residues" evidence="1">
    <location>
        <begin position="346"/>
        <end position="355"/>
    </location>
</feature>
<feature type="compositionally biased region" description="Polar residues" evidence="1">
    <location>
        <begin position="36"/>
        <end position="46"/>
    </location>
</feature>
<gene>
    <name evidence="2" type="ORF">CONLIGDRAFT_693931</name>
</gene>
<dbReference type="Proteomes" id="UP000182658">
    <property type="component" value="Unassembled WGS sequence"/>
</dbReference>
<protein>
    <submittedName>
        <fullName evidence="2">Uncharacterized protein</fullName>
    </submittedName>
</protein>
<keyword evidence="3" id="KW-1185">Reference proteome</keyword>
<feature type="region of interest" description="Disordered" evidence="1">
    <location>
        <begin position="153"/>
        <end position="182"/>
    </location>
</feature>
<evidence type="ECO:0000313" key="3">
    <source>
        <dbReference type="Proteomes" id="UP000182658"/>
    </source>
</evidence>
<accession>A0A1J7J2C7</accession>
<evidence type="ECO:0000313" key="2">
    <source>
        <dbReference type="EMBL" id="OIW23308.1"/>
    </source>
</evidence>
<feature type="compositionally biased region" description="Polar residues" evidence="1">
    <location>
        <begin position="160"/>
        <end position="172"/>
    </location>
</feature>
<organism evidence="2 3">
    <name type="scientific">Coniochaeta ligniaria NRRL 30616</name>
    <dbReference type="NCBI Taxonomy" id="1408157"/>
    <lineage>
        <taxon>Eukaryota</taxon>
        <taxon>Fungi</taxon>
        <taxon>Dikarya</taxon>
        <taxon>Ascomycota</taxon>
        <taxon>Pezizomycotina</taxon>
        <taxon>Sordariomycetes</taxon>
        <taxon>Sordariomycetidae</taxon>
        <taxon>Coniochaetales</taxon>
        <taxon>Coniochaetaceae</taxon>
        <taxon>Coniochaeta</taxon>
    </lineage>
</organism>
<feature type="region of interest" description="Disordered" evidence="1">
    <location>
        <begin position="1"/>
        <end position="99"/>
    </location>
</feature>
<dbReference type="EMBL" id="KV875107">
    <property type="protein sequence ID" value="OIW23308.1"/>
    <property type="molecule type" value="Genomic_DNA"/>
</dbReference>
<sequence>MKQRPKRKRTTLEDSEDNESVIDLTEARDPYDLNALATSPKPSRTLVSKKTKSAVRDNATKATSPVPDNKSTTTSSKPTSEVSDNKPTTAPSKPSTTKLDYELWTDAQLYVEVAKFGFKEIKSRKGMLDLLKECKKSEEKRNREKQEERVAAMLAGPAKTNATAMVTTSTGSAADKNKRPTVKGLQQVTEDMEGRMQGLKAALTSLASRVTKIESARDDKQPTLEEDLQAARKENQVLRERIQVLEQQLQSKVVKVQDRNSGGGQNPLRRLSGMATKTPAPLSASTPDRPASKPGQSAMRARADSDVGYFSPYVSRHVSPAKKADTEGAFVGGVSDFDSDSPLKTFSKKRRMSKC</sequence>
<dbReference type="InParanoid" id="A0A1J7J2C7"/>
<reference evidence="2 3" key="1">
    <citation type="submission" date="2016-10" db="EMBL/GenBank/DDBJ databases">
        <title>Draft genome sequence of Coniochaeta ligniaria NRRL30616, a lignocellulolytic fungus for bioabatement of inhibitors in plant biomass hydrolysates.</title>
        <authorList>
            <consortium name="DOE Joint Genome Institute"/>
            <person name="Jimenez D.J."/>
            <person name="Hector R.E."/>
            <person name="Riley R."/>
            <person name="Sun H."/>
            <person name="Grigoriev I.V."/>
            <person name="Van Elsas J.D."/>
            <person name="Nichols N.N."/>
        </authorList>
    </citation>
    <scope>NUCLEOTIDE SEQUENCE [LARGE SCALE GENOMIC DNA]</scope>
    <source>
        <strain evidence="2 3">NRRL 30616</strain>
    </source>
</reference>
<evidence type="ECO:0000256" key="1">
    <source>
        <dbReference type="SAM" id="MobiDB-lite"/>
    </source>
</evidence>